<evidence type="ECO:0000313" key="2">
    <source>
        <dbReference type="EMBL" id="KAH9292541.1"/>
    </source>
</evidence>
<keyword evidence="3" id="KW-1185">Reference proteome</keyword>
<dbReference type="Proteomes" id="UP000824469">
    <property type="component" value="Unassembled WGS sequence"/>
</dbReference>
<accession>A0AA38F899</accession>
<feature type="compositionally biased region" description="Basic residues" evidence="1">
    <location>
        <begin position="1"/>
        <end position="11"/>
    </location>
</feature>
<feature type="compositionally biased region" description="Polar residues" evidence="1">
    <location>
        <begin position="28"/>
        <end position="38"/>
    </location>
</feature>
<sequence length="87" mass="9662">DRPFRVKRGTKCAKCPNSRNPSYKEPKSNWTGAGTTDPTGPVSAERRQVSPKKKVEQAGQNTRTRRIGRNDPRGPKSKGPSRTDGRE</sequence>
<evidence type="ECO:0000256" key="1">
    <source>
        <dbReference type="SAM" id="MobiDB-lite"/>
    </source>
</evidence>
<gene>
    <name evidence="2" type="ORF">KI387_042273</name>
</gene>
<feature type="region of interest" description="Disordered" evidence="1">
    <location>
        <begin position="1"/>
        <end position="87"/>
    </location>
</feature>
<comment type="caution">
    <text evidence="2">The sequence shown here is derived from an EMBL/GenBank/DDBJ whole genome shotgun (WGS) entry which is preliminary data.</text>
</comment>
<feature type="non-terminal residue" evidence="2">
    <location>
        <position position="87"/>
    </location>
</feature>
<protein>
    <submittedName>
        <fullName evidence="2">Uncharacterized protein</fullName>
    </submittedName>
</protein>
<dbReference type="AlphaFoldDB" id="A0AA38F899"/>
<proteinExistence type="predicted"/>
<name>A0AA38F899_TAXCH</name>
<feature type="compositionally biased region" description="Basic and acidic residues" evidence="1">
    <location>
        <begin position="44"/>
        <end position="56"/>
    </location>
</feature>
<dbReference type="EMBL" id="JAHRHJ020002957">
    <property type="protein sequence ID" value="KAH9292541.1"/>
    <property type="molecule type" value="Genomic_DNA"/>
</dbReference>
<organism evidence="2 3">
    <name type="scientific">Taxus chinensis</name>
    <name type="common">Chinese yew</name>
    <name type="synonym">Taxus wallichiana var. chinensis</name>
    <dbReference type="NCBI Taxonomy" id="29808"/>
    <lineage>
        <taxon>Eukaryota</taxon>
        <taxon>Viridiplantae</taxon>
        <taxon>Streptophyta</taxon>
        <taxon>Embryophyta</taxon>
        <taxon>Tracheophyta</taxon>
        <taxon>Spermatophyta</taxon>
        <taxon>Pinopsida</taxon>
        <taxon>Pinidae</taxon>
        <taxon>Conifers II</taxon>
        <taxon>Cupressales</taxon>
        <taxon>Taxaceae</taxon>
        <taxon>Taxus</taxon>
    </lineage>
</organism>
<feature type="non-terminal residue" evidence="2">
    <location>
        <position position="1"/>
    </location>
</feature>
<evidence type="ECO:0000313" key="3">
    <source>
        <dbReference type="Proteomes" id="UP000824469"/>
    </source>
</evidence>
<reference evidence="2 3" key="1">
    <citation type="journal article" date="2021" name="Nat. Plants">
        <title>The Taxus genome provides insights into paclitaxel biosynthesis.</title>
        <authorList>
            <person name="Xiong X."/>
            <person name="Gou J."/>
            <person name="Liao Q."/>
            <person name="Li Y."/>
            <person name="Zhou Q."/>
            <person name="Bi G."/>
            <person name="Li C."/>
            <person name="Du R."/>
            <person name="Wang X."/>
            <person name="Sun T."/>
            <person name="Guo L."/>
            <person name="Liang H."/>
            <person name="Lu P."/>
            <person name="Wu Y."/>
            <person name="Zhang Z."/>
            <person name="Ro D.K."/>
            <person name="Shang Y."/>
            <person name="Huang S."/>
            <person name="Yan J."/>
        </authorList>
    </citation>
    <scope>NUCLEOTIDE SEQUENCE [LARGE SCALE GENOMIC DNA]</scope>
    <source>
        <strain evidence="2">Ta-2019</strain>
    </source>
</reference>